<keyword evidence="5" id="KW-1185">Reference proteome</keyword>
<dbReference type="PANTHER" id="PTHR35788:SF1">
    <property type="entry name" value="EXPORTED PROTEIN"/>
    <property type="match status" value="1"/>
</dbReference>
<evidence type="ECO:0000256" key="1">
    <source>
        <dbReference type="SAM" id="MobiDB-lite"/>
    </source>
</evidence>
<proteinExistence type="predicted"/>
<dbReference type="InterPro" id="IPR022029">
    <property type="entry name" value="YoaR-like_PG-bd"/>
</dbReference>
<dbReference type="RefSeq" id="WP_144755271.1">
    <property type="nucleotide sequence ID" value="NZ_VMNW02000018.1"/>
</dbReference>
<dbReference type="Proteomes" id="UP000319769">
    <property type="component" value="Unassembled WGS sequence"/>
</dbReference>
<feature type="region of interest" description="Disordered" evidence="1">
    <location>
        <begin position="550"/>
        <end position="577"/>
    </location>
</feature>
<evidence type="ECO:0000313" key="5">
    <source>
        <dbReference type="Proteomes" id="UP000319769"/>
    </source>
</evidence>
<evidence type="ECO:0000259" key="3">
    <source>
        <dbReference type="Pfam" id="PF12229"/>
    </source>
</evidence>
<evidence type="ECO:0000313" key="4">
    <source>
        <dbReference type="EMBL" id="KAA9161142.1"/>
    </source>
</evidence>
<dbReference type="InterPro" id="IPR007391">
    <property type="entry name" value="Vancomycin_resist_VanW"/>
</dbReference>
<reference evidence="4" key="1">
    <citation type="submission" date="2019-09" db="EMBL/GenBank/DDBJ databases">
        <authorList>
            <person name="Teo W.F.A."/>
            <person name="Duangmal K."/>
        </authorList>
    </citation>
    <scope>NUCLEOTIDE SEQUENCE [LARGE SCALE GENOMIC DNA]</scope>
    <source>
        <strain evidence="4">K81G1</strain>
    </source>
</reference>
<dbReference type="OrthoDB" id="9813301at2"/>
<comment type="caution">
    <text evidence="4">The sequence shown here is derived from an EMBL/GenBank/DDBJ whole genome shotgun (WGS) entry which is preliminary data.</text>
</comment>
<protein>
    <submittedName>
        <fullName evidence="4">Vanomycin resistance protein VanB</fullName>
    </submittedName>
</protein>
<keyword evidence="2" id="KW-0812">Transmembrane</keyword>
<sequence>MREDHYWPDWDSDTFRTDHVLGQPTEILPANPEDGFVGELLDGDRGPTETSRAKRVIGKILMVVGGVLILGVILYTADLMSSAGDVPRGVVVAGVDVGGMSRADAETKLRRELEPRLTEPIPVDAGDVETTLDPVRSGLSLDWSSTLAQAGHQPLDPLDRIRSFFTKRQVDVVTRTDPDALTQAVTALATGQLDHPPTEGSIGFTPIAGTDGGVTAHAIEPRAGQTMSDVPAAVELIKTRWLDKTGVRLPVATTPVKATSAGVHAALDNLVNPAVANPVNVHGNGADTVLKPSMIAGAMQFTAQDSGGLEVRLDPAKLRQSLQTPLASTETPGQDARIVFAGDTPTVQPSQDARKIDWSNTFKPLLALLAQPSGRDLTVQYQTSKPKLSTDDANALGVKEIVGQFSTGDLSGPAADNAQTLAARINGVLLKPGETFSLASYANGFAGFSPAPANEDGTGPVVRGGGASQLATTLYNAAYFAGLADAGHTAHSHYLDRYPAGRDAIALHDDGSPADLKFTDSLNSGVAIQAYSSGSTVTVRLWGTKQFRVESGTGPRTGITPPSFQPSPPGCTPSPGQWGFDTTDTRVVYDLASGAEVRRDSTTVHYDPQPIVFC</sequence>
<dbReference type="AlphaFoldDB" id="A0A5N0V9C8"/>
<name>A0A5N0V9C8_9PSEU</name>
<accession>A0A5N0V9C8</accession>
<dbReference type="InterPro" id="IPR052913">
    <property type="entry name" value="Glycopeptide_resist_protein"/>
</dbReference>
<feature type="transmembrane region" description="Helical" evidence="2">
    <location>
        <begin position="60"/>
        <end position="77"/>
    </location>
</feature>
<dbReference type="EMBL" id="VMNW02000018">
    <property type="protein sequence ID" value="KAA9161142.1"/>
    <property type="molecule type" value="Genomic_DNA"/>
</dbReference>
<dbReference type="PANTHER" id="PTHR35788">
    <property type="entry name" value="EXPORTED PROTEIN-RELATED"/>
    <property type="match status" value="1"/>
</dbReference>
<feature type="compositionally biased region" description="Pro residues" evidence="1">
    <location>
        <begin position="563"/>
        <end position="572"/>
    </location>
</feature>
<dbReference type="Pfam" id="PF04294">
    <property type="entry name" value="VanW"/>
    <property type="match status" value="1"/>
</dbReference>
<keyword evidence="2" id="KW-1133">Transmembrane helix</keyword>
<dbReference type="Pfam" id="PF12229">
    <property type="entry name" value="PG_binding_4"/>
    <property type="match status" value="1"/>
</dbReference>
<keyword evidence="2" id="KW-0472">Membrane</keyword>
<evidence type="ECO:0000256" key="2">
    <source>
        <dbReference type="SAM" id="Phobius"/>
    </source>
</evidence>
<organism evidence="4 5">
    <name type="scientific">Amycolatopsis acidicola</name>
    <dbReference type="NCBI Taxonomy" id="2596893"/>
    <lineage>
        <taxon>Bacteria</taxon>
        <taxon>Bacillati</taxon>
        <taxon>Actinomycetota</taxon>
        <taxon>Actinomycetes</taxon>
        <taxon>Pseudonocardiales</taxon>
        <taxon>Pseudonocardiaceae</taxon>
        <taxon>Amycolatopsis</taxon>
    </lineage>
</organism>
<feature type="domain" description="YoaR-like putative peptidoglycan binding" evidence="3">
    <location>
        <begin position="272"/>
        <end position="371"/>
    </location>
</feature>
<gene>
    <name evidence="4" type="ORF">FPZ12_015430</name>
</gene>